<evidence type="ECO:0000256" key="2">
    <source>
        <dbReference type="ARBA" id="ARBA00022723"/>
    </source>
</evidence>
<dbReference type="Proteomes" id="UP000054279">
    <property type="component" value="Unassembled WGS sequence"/>
</dbReference>
<reference evidence="5 6" key="1">
    <citation type="submission" date="2014-06" db="EMBL/GenBank/DDBJ databases">
        <title>Evolutionary Origins and Diversification of the Mycorrhizal Mutualists.</title>
        <authorList>
            <consortium name="DOE Joint Genome Institute"/>
            <consortium name="Mycorrhizal Genomics Consortium"/>
            <person name="Kohler A."/>
            <person name="Kuo A."/>
            <person name="Nagy L.G."/>
            <person name="Floudas D."/>
            <person name="Copeland A."/>
            <person name="Barry K.W."/>
            <person name="Cichocki N."/>
            <person name="Veneault-Fourrey C."/>
            <person name="LaButti K."/>
            <person name="Lindquist E.A."/>
            <person name="Lipzen A."/>
            <person name="Lundell T."/>
            <person name="Morin E."/>
            <person name="Murat C."/>
            <person name="Riley R."/>
            <person name="Ohm R."/>
            <person name="Sun H."/>
            <person name="Tunlid A."/>
            <person name="Henrissat B."/>
            <person name="Grigoriev I.V."/>
            <person name="Hibbett D.S."/>
            <person name="Martin F."/>
        </authorList>
    </citation>
    <scope>NUCLEOTIDE SEQUENCE [LARGE SCALE GENOMIC DNA]</scope>
    <source>
        <strain evidence="5 6">SS14</strain>
    </source>
</reference>
<dbReference type="GO" id="GO:0046872">
    <property type="term" value="F:metal ion binding"/>
    <property type="evidence" value="ECO:0007669"/>
    <property type="project" value="UniProtKB-KW"/>
</dbReference>
<dbReference type="OrthoDB" id="2649667at2759"/>
<comment type="cofactor">
    <cofactor evidence="1">
        <name>a divalent metal cation</name>
        <dbReference type="ChEBI" id="CHEBI:60240"/>
    </cofactor>
</comment>
<evidence type="ECO:0000313" key="5">
    <source>
        <dbReference type="EMBL" id="KIJ27664.1"/>
    </source>
</evidence>
<dbReference type="HOGENOM" id="CLU_018552_9_0_1"/>
<proteinExistence type="predicted"/>
<sequence length="155" mass="17659">MWADSAYPVQSWCIAPFKRPAADLPENRIFNYWLSRIRIRSEHVMGFLKGRFQSLKGLRQQIKDQQDHCLAVEWIRTCLIIHTLIHDIEQSTNGRDPDFEEELIELGLEGTEEAEDAEEGGAPAEEDEAHMTPGQKALNKLKRSLFASGIIGRPS</sequence>
<gene>
    <name evidence="5" type="ORF">M422DRAFT_190760</name>
</gene>
<accession>A0A0C9U0Y2</accession>
<feature type="region of interest" description="Disordered" evidence="3">
    <location>
        <begin position="109"/>
        <end position="135"/>
    </location>
</feature>
<name>A0A0C9U0Y2_SPHS4</name>
<dbReference type="AlphaFoldDB" id="A0A0C9U0Y2"/>
<evidence type="ECO:0000256" key="3">
    <source>
        <dbReference type="SAM" id="MobiDB-lite"/>
    </source>
</evidence>
<feature type="domain" description="DDE Tnp4" evidence="4">
    <location>
        <begin position="2"/>
        <end position="82"/>
    </location>
</feature>
<keyword evidence="2" id="KW-0479">Metal-binding</keyword>
<protein>
    <recommendedName>
        <fullName evidence="4">DDE Tnp4 domain-containing protein</fullName>
    </recommendedName>
</protein>
<organism evidence="5 6">
    <name type="scientific">Sphaerobolus stellatus (strain SS14)</name>
    <dbReference type="NCBI Taxonomy" id="990650"/>
    <lineage>
        <taxon>Eukaryota</taxon>
        <taxon>Fungi</taxon>
        <taxon>Dikarya</taxon>
        <taxon>Basidiomycota</taxon>
        <taxon>Agaricomycotina</taxon>
        <taxon>Agaricomycetes</taxon>
        <taxon>Phallomycetidae</taxon>
        <taxon>Geastrales</taxon>
        <taxon>Sphaerobolaceae</taxon>
        <taxon>Sphaerobolus</taxon>
    </lineage>
</organism>
<feature type="compositionally biased region" description="Acidic residues" evidence="3">
    <location>
        <begin position="109"/>
        <end position="128"/>
    </location>
</feature>
<keyword evidence="6" id="KW-1185">Reference proteome</keyword>
<dbReference type="Pfam" id="PF13359">
    <property type="entry name" value="DDE_Tnp_4"/>
    <property type="match status" value="1"/>
</dbReference>
<evidence type="ECO:0000313" key="6">
    <source>
        <dbReference type="Proteomes" id="UP000054279"/>
    </source>
</evidence>
<evidence type="ECO:0000256" key="1">
    <source>
        <dbReference type="ARBA" id="ARBA00001968"/>
    </source>
</evidence>
<evidence type="ECO:0000259" key="4">
    <source>
        <dbReference type="Pfam" id="PF13359"/>
    </source>
</evidence>
<dbReference type="EMBL" id="KN837328">
    <property type="protein sequence ID" value="KIJ27664.1"/>
    <property type="molecule type" value="Genomic_DNA"/>
</dbReference>
<dbReference type="InterPro" id="IPR027806">
    <property type="entry name" value="HARBI1_dom"/>
</dbReference>